<feature type="disulfide bond" evidence="10">
    <location>
        <begin position="1414"/>
        <end position="1431"/>
    </location>
</feature>
<dbReference type="GO" id="GO:0005604">
    <property type="term" value="C:basement membrane"/>
    <property type="evidence" value="ECO:0007669"/>
    <property type="project" value="UniProtKB-SubCell"/>
</dbReference>
<dbReference type="Pfam" id="PF00055">
    <property type="entry name" value="Laminin_N"/>
    <property type="match status" value="1"/>
</dbReference>
<feature type="disulfide bond" evidence="10">
    <location>
        <begin position="580"/>
        <end position="597"/>
    </location>
</feature>
<organism evidence="14 15">
    <name type="scientific">Dreissena polymorpha</name>
    <name type="common">Zebra mussel</name>
    <name type="synonym">Mytilus polymorpha</name>
    <dbReference type="NCBI Taxonomy" id="45954"/>
    <lineage>
        <taxon>Eukaryota</taxon>
        <taxon>Metazoa</taxon>
        <taxon>Spiralia</taxon>
        <taxon>Lophotrochozoa</taxon>
        <taxon>Mollusca</taxon>
        <taxon>Bivalvia</taxon>
        <taxon>Autobranchia</taxon>
        <taxon>Heteroconchia</taxon>
        <taxon>Euheterodonta</taxon>
        <taxon>Imparidentia</taxon>
        <taxon>Neoheterodontei</taxon>
        <taxon>Myida</taxon>
        <taxon>Dreissenoidea</taxon>
        <taxon>Dreissenidae</taxon>
        <taxon>Dreissena</taxon>
    </lineage>
</organism>
<protein>
    <recommendedName>
        <fullName evidence="16">Laminin subunit alpha</fullName>
    </recommendedName>
</protein>
<evidence type="ECO:0000259" key="11">
    <source>
        <dbReference type="PROSITE" id="PS50027"/>
    </source>
</evidence>
<dbReference type="FunFam" id="2.10.25.10:FF:000209">
    <property type="entry name" value="Laminin subunit alpha 5"/>
    <property type="match status" value="3"/>
</dbReference>
<feature type="disulfide bond" evidence="10">
    <location>
        <begin position="1571"/>
        <end position="1580"/>
    </location>
</feature>
<dbReference type="FunFam" id="2.10.25.10:FF:000090">
    <property type="entry name" value="laminin subunit alpha"/>
    <property type="match status" value="1"/>
</dbReference>
<dbReference type="FunFam" id="2.10.25.10:FF:000034">
    <property type="entry name" value="Laminin subunit alpha 3"/>
    <property type="match status" value="2"/>
</dbReference>
<dbReference type="FunFam" id="2.10.25.10:FF:000083">
    <property type="entry name" value="Laminin subunit alpha"/>
    <property type="match status" value="1"/>
</dbReference>
<keyword evidence="4" id="KW-0732">Signal</keyword>
<feature type="disulfide bond" evidence="10">
    <location>
        <begin position="1433"/>
        <end position="1442"/>
    </location>
</feature>
<feature type="disulfide bond" evidence="10">
    <location>
        <begin position="1851"/>
        <end position="1860"/>
    </location>
</feature>
<evidence type="ECO:0000256" key="4">
    <source>
        <dbReference type="ARBA" id="ARBA00022729"/>
    </source>
</evidence>
<dbReference type="SUPFAM" id="SSF57196">
    <property type="entry name" value="EGF/Laminin"/>
    <property type="match status" value="16"/>
</dbReference>
<dbReference type="InterPro" id="IPR056863">
    <property type="entry name" value="LMN_ATRN_NET-like_EGF"/>
</dbReference>
<feature type="domain" description="Laminin EGF-like" evidence="11">
    <location>
        <begin position="1832"/>
        <end position="1878"/>
    </location>
</feature>
<comment type="caution">
    <text evidence="10">Lacks conserved residue(s) required for the propagation of feature annotation.</text>
</comment>
<feature type="disulfide bond" evidence="10">
    <location>
        <begin position="691"/>
        <end position="700"/>
    </location>
</feature>
<comment type="caution">
    <text evidence="14">The sequence shown here is derived from an EMBL/GenBank/DDBJ whole genome shotgun (WGS) entry which is preliminary data.</text>
</comment>
<feature type="disulfide bond" evidence="10">
    <location>
        <begin position="798"/>
        <end position="807"/>
    </location>
</feature>
<feature type="disulfide bond" evidence="10">
    <location>
        <begin position="626"/>
        <end position="643"/>
    </location>
</feature>
<dbReference type="Proteomes" id="UP000828390">
    <property type="component" value="Unassembled WGS sequence"/>
</dbReference>
<dbReference type="EMBL" id="JAIWYP010000004">
    <property type="protein sequence ID" value="KAH3831938.1"/>
    <property type="molecule type" value="Genomic_DNA"/>
</dbReference>
<keyword evidence="2" id="KW-0964">Secreted</keyword>
<feature type="disulfide bond" evidence="10">
    <location>
        <begin position="745"/>
        <end position="754"/>
    </location>
</feature>
<accession>A0A9D4HB69</accession>
<feature type="disulfide bond" evidence="10">
    <location>
        <begin position="461"/>
        <end position="470"/>
    </location>
</feature>
<dbReference type="SMART" id="SM00180">
    <property type="entry name" value="EGF_Lam"/>
    <property type="match status" value="17"/>
</dbReference>
<keyword evidence="15" id="KW-1185">Reference proteome</keyword>
<evidence type="ECO:0000313" key="15">
    <source>
        <dbReference type="Proteomes" id="UP000828390"/>
    </source>
</evidence>
<evidence type="ECO:0000259" key="12">
    <source>
        <dbReference type="PROSITE" id="PS51115"/>
    </source>
</evidence>
<dbReference type="CDD" id="cd00055">
    <property type="entry name" value="EGF_Lam"/>
    <property type="match status" value="14"/>
</dbReference>
<feature type="domain" description="Laminin N-terminal" evidence="13">
    <location>
        <begin position="56"/>
        <end position="309"/>
    </location>
</feature>
<evidence type="ECO:0000256" key="6">
    <source>
        <dbReference type="ARBA" id="ARBA00022869"/>
    </source>
</evidence>
<feature type="domain" description="Laminin EGF-like" evidence="11">
    <location>
        <begin position="578"/>
        <end position="623"/>
    </location>
</feature>
<feature type="domain" description="Laminin EGF-like" evidence="11">
    <location>
        <begin position="532"/>
        <end position="577"/>
    </location>
</feature>
<evidence type="ECO:0000256" key="3">
    <source>
        <dbReference type="ARBA" id="ARBA00022530"/>
    </source>
</evidence>
<feature type="domain" description="Laminin EGF-like" evidence="11">
    <location>
        <begin position="486"/>
        <end position="531"/>
    </location>
</feature>
<dbReference type="InterPro" id="IPR008211">
    <property type="entry name" value="Laminin_N"/>
</dbReference>
<dbReference type="SMART" id="SM00136">
    <property type="entry name" value="LamNT"/>
    <property type="match status" value="1"/>
</dbReference>
<dbReference type="Gene3D" id="2.60.120.260">
    <property type="entry name" value="Galactose-binding domain-like"/>
    <property type="match status" value="1"/>
</dbReference>
<feature type="disulfide bond" evidence="10">
    <location>
        <begin position="1412"/>
        <end position="1424"/>
    </location>
</feature>
<dbReference type="FunFam" id="2.10.25.10:FF:000011">
    <property type="entry name" value="Cadherin EGF LAG seven-pass G-type receptor"/>
    <property type="match status" value="1"/>
</dbReference>
<dbReference type="GO" id="GO:0009887">
    <property type="term" value="P:animal organ morphogenesis"/>
    <property type="evidence" value="ECO:0007669"/>
    <property type="project" value="TreeGrafter"/>
</dbReference>
<dbReference type="FunFam" id="2.10.25.10:FF:000106">
    <property type="entry name" value="Heparan sulfate proteoglycan 2"/>
    <property type="match status" value="1"/>
</dbReference>
<feature type="disulfide bond" evidence="10">
    <location>
        <begin position="486"/>
        <end position="498"/>
    </location>
</feature>
<feature type="disulfide bond" evidence="10">
    <location>
        <begin position="599"/>
        <end position="608"/>
    </location>
</feature>
<dbReference type="SMART" id="SM00281">
    <property type="entry name" value="LamB"/>
    <property type="match status" value="1"/>
</dbReference>
<evidence type="ECO:0000256" key="7">
    <source>
        <dbReference type="ARBA" id="ARBA00023157"/>
    </source>
</evidence>
<keyword evidence="9 10" id="KW-0424">Laminin EGF-like domain</keyword>
<evidence type="ECO:0000256" key="8">
    <source>
        <dbReference type="ARBA" id="ARBA00023180"/>
    </source>
</evidence>
<feature type="disulfide bond" evidence="10">
    <location>
        <begin position="1552"/>
        <end position="1569"/>
    </location>
</feature>
<dbReference type="InterPro" id="IPR000034">
    <property type="entry name" value="Laminin_IV"/>
</dbReference>
<feature type="domain" description="Laminin EGF-like" evidence="11">
    <location>
        <begin position="670"/>
        <end position="715"/>
    </location>
</feature>
<dbReference type="InterPro" id="IPR000742">
    <property type="entry name" value="EGF"/>
</dbReference>
<keyword evidence="8" id="KW-0325">Glycoprotein</keyword>
<sequence length="2126" mass="235976">MSGVMKMGLYQSAVWSRATLPAINTRSFVVSSADMVALDQPVRFCRLSWSYAGQICGQVLTPPTFNLAKGRKIQATATCGYGVSKPELYCKMTGSIETEKDDDSGTVIQGQICDYCDPNRPRQNHSADKAIDGTEHWWQSPPLSRGDMFNQVNLTIDLEQEFHIAYIIIKMANSPRPGVWALEKSSDNGLTWEPWQYFADTPADCMRFFSTEVRTYPTRDNEVLCVTEFSRIVPLEYGEIFVSLTNGRPNSQNFSYADDLKTFIKATNVRLRLIRTRTLSGHLMAVANQDPTVTRRYYYSIKDISLGGRCVCNGHADTCNYLDPNMPDKLICDCQHNTVGEQCQMCDAANGFVQKKWQPARTFPAFECEPCECYGRATGCVYDPEVDLKGLSIDIHGFYKGGGVCQNCGYNTTGINCEKCLDGFYRPYGVPRSRLAMCMECQCNPRFHINKCEEETGRCLCREEYTGYDCDSCAIGYYGYPNCIPCDCDVNGTEGNICHVNGGQCPCKENYVGAKCDMCQLGFYNFPECRACECGVIGSDDDYCDVEDGQCKCRMNYASRNCSECSHGYFNYPDCTLCNCDHTGAVEEVCDKSTGSCLCKETFNGAQCDQCARGFYSYPDCMPCQCREPGSTSNICEDRNGQCSCRTNYAGQNCDRCAPGFYRYPDCIPCECDQYGSRGASCDQETGQCDCFSNFAGIMCEKCREGLYNYPNCEKCNCNPNGAKEVPGYPLGGCGEVVIGRLCECKERVMGRICDTCKPGFWNLNRNNPFGCEECGCSPRGTLAGVNICDTNSGQCMCKVSVTGRVCDRCKEGYHRLTGENVFGCVECNCDIGGSVSPVCNQDSGQCPCKPRVQGKRCDQPIGRHFIPTLDQFKYEIEDGYTPEGNHIRYGYDERLFPNFSWRGYAVLSRVQPEVRVNIEINKPSLYRLLFRYVNLNEKSVNANITFTPLSMLDIQQGSQIAFGPTRNPAFTDGGNLGGQMSFVLNPGQWTVAIKADESVFLDYMILIPQAYYEATILQNIVYRPCLVPDDEGPCYHYAYPDVLDFPRVLGEEGFILDGDKRSPVKLFPDQDVLGELDVKSMAVLDSNQKSFDLELYIPKKDRYVLILNYHSKANGTQYILFNITTTGDQATALLYNCQYSSLCRQVLLSLDEMEGVYDFDVGTVKISVTASDDVNAAIESIVAIPYSIWSVGYIRPSIVCIRINGVCVSSRYALPVGSVRVDFEDLPNDHLIATEYPPGIEDTDIGLIKLNESQNLIVLLGTARNSGPNKFVVHYYLPYEDGKVIPITMFANGQEYRGSFRPRFCPSRHGCRDLLFFDETGQTGVLNLQETDVKIVFNNTSGQQIWLDYLLIIPSGQYSPTDVMVLPVDNSRNFIETCLDDGYKIRTPISDFCEKSLFSLTTEFNNGAMECDCNIDGSLSFNCNPNGGQCQCRPNVIGRTCSACRVGFYGFPRCQPCNCPFGLCEQLTGQCICPPRVTGDRCDVCEAGSYGYDALIGCQECKCSPQGVIDGDRNCEETTGQCRCLPGIGGRKCDYCLAGFYSYPLCRECDCDRYGTVGDICNPDYGTCICKENVVGDRCDQCAINTFNLEPTNPEGCTSCFCFGNTANCRESDLRWSSVIDMSGWNITNTVDGQLREARTTIAVLDALNKISNTSTSMYWKAPKPYLGNKVKSYGGFLHYKIIFILPRNDSILTESLIEPDLILVGNHGDRVEHMSLVQPYDSSSTPMEVQLYEYNFKHADGRSVDREAFMMILKNLEALHIRASYYSLVQEVRLMEVELDVATENGTGEIAVSVEQCTCPRGYRGTSCEDCAMGYYRARTYPFLGTCVPCDCNGHATECDLHTGQCIDCKDNTQGAHCEQCLPGYIGDPSRGGCTICGCPLNVDSNNFADTCFNRPQGSGFLRQCNCHEGYTGTRCERIEVLVVISKQDEKPCKRNEPPSDVDYPVTPLVKDDQRFCQSLGTGQDGVVVSRSSLDLMTHTMHTGDIDHGTTGSMSDHMAAAILRSLSGDVTGHNMTGRSPVRHQLGLPPITPIAGQEELGLHHRRILLHPIRRRIHRLHQGVDIGHALLRRAVNIVAALISDHVVTHGDGIPKNLDLIAADPHLDSAADPDLDIAGNEASATFT</sequence>
<feature type="disulfide bond" evidence="10">
    <location>
        <begin position="534"/>
        <end position="551"/>
    </location>
</feature>
<dbReference type="Pfam" id="PF00052">
    <property type="entry name" value="Laminin_B"/>
    <property type="match status" value="1"/>
</dbReference>
<evidence type="ECO:0000259" key="13">
    <source>
        <dbReference type="PROSITE" id="PS51117"/>
    </source>
</evidence>
<feature type="domain" description="Laminin IV type A" evidence="12">
    <location>
        <begin position="1621"/>
        <end position="1798"/>
    </location>
</feature>
<feature type="domain" description="Laminin EGF-like" evidence="11">
    <location>
        <begin position="624"/>
        <end position="669"/>
    </location>
</feature>
<feature type="disulfide bond" evidence="10">
    <location>
        <begin position="553"/>
        <end position="562"/>
    </location>
</feature>
<feature type="domain" description="Laminin EGF-like" evidence="11">
    <location>
        <begin position="775"/>
        <end position="827"/>
    </location>
</feature>
<dbReference type="FunFam" id="2.10.25.10:FF:000388">
    <property type="entry name" value="Laminin subunit alpha"/>
    <property type="match status" value="1"/>
</dbReference>
<gene>
    <name evidence="14" type="ORF">DPMN_105211</name>
</gene>
<reference evidence="14" key="2">
    <citation type="submission" date="2020-11" db="EMBL/GenBank/DDBJ databases">
        <authorList>
            <person name="McCartney M.A."/>
            <person name="Auch B."/>
            <person name="Kono T."/>
            <person name="Mallez S."/>
            <person name="Becker A."/>
            <person name="Gohl D.M."/>
            <person name="Silverstein K.A.T."/>
            <person name="Koren S."/>
            <person name="Bechman K.B."/>
            <person name="Herman A."/>
            <person name="Abrahante J.E."/>
            <person name="Garbe J."/>
        </authorList>
    </citation>
    <scope>NUCLEOTIDE SEQUENCE</scope>
    <source>
        <strain evidence="14">Duluth1</strain>
        <tissue evidence="14">Whole animal</tissue>
    </source>
</reference>
<feature type="disulfide bond" evidence="10">
    <location>
        <begin position="645"/>
        <end position="654"/>
    </location>
</feature>
<evidence type="ECO:0000256" key="5">
    <source>
        <dbReference type="ARBA" id="ARBA00022737"/>
    </source>
</evidence>
<dbReference type="PROSITE" id="PS51117">
    <property type="entry name" value="LAMININ_NTER"/>
    <property type="match status" value="1"/>
</dbReference>
<feature type="disulfide bond" evidence="10">
    <location>
        <begin position="1550"/>
        <end position="1562"/>
    </location>
</feature>
<dbReference type="PROSITE" id="PS51115">
    <property type="entry name" value="LAMININ_IVA"/>
    <property type="match status" value="1"/>
</dbReference>
<feature type="domain" description="Laminin EGF-like" evidence="11">
    <location>
        <begin position="716"/>
        <end position="774"/>
    </location>
</feature>
<feature type="disulfide bond" evidence="10">
    <location>
        <begin position="672"/>
        <end position="689"/>
    </location>
</feature>
<feature type="domain" description="Laminin EGF-like" evidence="11">
    <location>
        <begin position="1550"/>
        <end position="1600"/>
    </location>
</feature>
<name>A0A9D4HB69_DREPO</name>
<dbReference type="PROSITE" id="PS01248">
    <property type="entry name" value="EGF_LAM_1"/>
    <property type="match status" value="7"/>
</dbReference>
<keyword evidence="6" id="KW-0084">Basement membrane</keyword>
<dbReference type="GO" id="GO:0009888">
    <property type="term" value="P:tissue development"/>
    <property type="evidence" value="ECO:0007669"/>
    <property type="project" value="TreeGrafter"/>
</dbReference>
<dbReference type="PROSITE" id="PS01186">
    <property type="entry name" value="EGF_2"/>
    <property type="match status" value="1"/>
</dbReference>
<feature type="disulfide bond" evidence="10">
    <location>
        <begin position="578"/>
        <end position="590"/>
    </location>
</feature>
<feature type="domain" description="Laminin EGF-like" evidence="11">
    <location>
        <begin position="1502"/>
        <end position="1549"/>
    </location>
</feature>
<dbReference type="FunFam" id="2.60.120.260:FF:000092">
    <property type="entry name" value="Laminin subunit alpha-3"/>
    <property type="match status" value="1"/>
</dbReference>
<feature type="disulfide bond" evidence="10">
    <location>
        <begin position="1525"/>
        <end position="1534"/>
    </location>
</feature>
<feature type="disulfide bond" evidence="10">
    <location>
        <begin position="670"/>
        <end position="682"/>
    </location>
</feature>
<keyword evidence="7 10" id="KW-1015">Disulfide bond</keyword>
<keyword evidence="5" id="KW-0677">Repeat</keyword>
<feature type="domain" description="Laminin EGF-like" evidence="11">
    <location>
        <begin position="441"/>
        <end position="485"/>
    </location>
</feature>
<dbReference type="PANTHER" id="PTHR10574">
    <property type="entry name" value="NETRIN/LAMININ-RELATED"/>
    <property type="match status" value="1"/>
</dbReference>
<feature type="disulfide bond" evidence="10">
    <location>
        <begin position="624"/>
        <end position="636"/>
    </location>
</feature>
<feature type="domain" description="Laminin EGF-like" evidence="11">
    <location>
        <begin position="1458"/>
        <end position="1501"/>
    </location>
</feature>
<dbReference type="InterPro" id="IPR002049">
    <property type="entry name" value="LE_dom"/>
</dbReference>
<dbReference type="SMART" id="SM00181">
    <property type="entry name" value="EGF"/>
    <property type="match status" value="11"/>
</dbReference>
<evidence type="ECO:0008006" key="16">
    <source>
        <dbReference type="Google" id="ProtNLM"/>
    </source>
</evidence>
<evidence type="ECO:0000256" key="1">
    <source>
        <dbReference type="ARBA" id="ARBA00004302"/>
    </source>
</evidence>
<dbReference type="PROSITE" id="PS00022">
    <property type="entry name" value="EGF_1"/>
    <property type="match status" value="1"/>
</dbReference>
<dbReference type="FunFam" id="2.10.25.10:FF:000069">
    <property type="entry name" value="Laminin subunit alpha 1"/>
    <property type="match status" value="1"/>
</dbReference>
<dbReference type="CDD" id="cd02795">
    <property type="entry name" value="CBM6-CBM35-CBM36_like"/>
    <property type="match status" value="1"/>
</dbReference>
<comment type="subcellular location">
    <subcellularLocation>
        <location evidence="1">Secreted</location>
        <location evidence="1">Extracellular space</location>
        <location evidence="1">Extracellular matrix</location>
        <location evidence="1">Basement membrane</location>
    </subcellularLocation>
</comment>
<keyword evidence="3" id="KW-0272">Extracellular matrix</keyword>
<dbReference type="Pfam" id="PF24973">
    <property type="entry name" value="EGF_LMN_ATRN"/>
    <property type="match status" value="1"/>
</dbReference>
<dbReference type="Gene3D" id="2.10.25.10">
    <property type="entry name" value="Laminin"/>
    <property type="match status" value="15"/>
</dbReference>
<feature type="disulfide bond" evidence="10">
    <location>
        <begin position="507"/>
        <end position="516"/>
    </location>
</feature>
<dbReference type="PRINTS" id="PR00011">
    <property type="entry name" value="EGFLAMININ"/>
</dbReference>
<dbReference type="Pfam" id="PF00053">
    <property type="entry name" value="EGF_laminin"/>
    <property type="match status" value="15"/>
</dbReference>
<dbReference type="InterPro" id="IPR050440">
    <property type="entry name" value="Laminin/Netrin_ECM"/>
</dbReference>
<evidence type="ECO:0000256" key="2">
    <source>
        <dbReference type="ARBA" id="ARBA00022525"/>
    </source>
</evidence>
<feature type="domain" description="Laminin EGF-like" evidence="11">
    <location>
        <begin position="1412"/>
        <end position="1457"/>
    </location>
</feature>
<proteinExistence type="predicted"/>
<evidence type="ECO:0000256" key="10">
    <source>
        <dbReference type="PROSITE-ProRule" id="PRU00460"/>
    </source>
</evidence>
<reference evidence="14" key="1">
    <citation type="journal article" date="2019" name="bioRxiv">
        <title>The Genome of the Zebra Mussel, Dreissena polymorpha: A Resource for Invasive Species Research.</title>
        <authorList>
            <person name="McCartney M.A."/>
            <person name="Auch B."/>
            <person name="Kono T."/>
            <person name="Mallez S."/>
            <person name="Zhang Y."/>
            <person name="Obille A."/>
            <person name="Becker A."/>
            <person name="Abrahante J.E."/>
            <person name="Garbe J."/>
            <person name="Badalamenti J.P."/>
            <person name="Herman A."/>
            <person name="Mangelson H."/>
            <person name="Liachko I."/>
            <person name="Sullivan S."/>
            <person name="Sone E.D."/>
            <person name="Koren S."/>
            <person name="Silverstein K.A.T."/>
            <person name="Beckman K.B."/>
            <person name="Gohl D.M."/>
        </authorList>
    </citation>
    <scope>NUCLEOTIDE SEQUENCE</scope>
    <source>
        <strain evidence="14">Duluth1</strain>
        <tissue evidence="14">Whole animal</tissue>
    </source>
</reference>
<feature type="disulfide bond" evidence="10">
    <location>
        <begin position="488"/>
        <end position="505"/>
    </location>
</feature>
<dbReference type="PROSITE" id="PS50027">
    <property type="entry name" value="EGF_LAM_2"/>
    <property type="match status" value="13"/>
</dbReference>
<dbReference type="FunFam" id="2.10.25.10:FF:000407">
    <property type="entry name" value="Laminin subunit alpha-3"/>
    <property type="match status" value="1"/>
</dbReference>
<evidence type="ECO:0000313" key="14">
    <source>
        <dbReference type="EMBL" id="KAH3831938.1"/>
    </source>
</evidence>
<evidence type="ECO:0000256" key="9">
    <source>
        <dbReference type="ARBA" id="ARBA00023292"/>
    </source>
</evidence>
<dbReference type="PANTHER" id="PTHR10574:SF445">
    <property type="entry name" value="LAMININ SUBUNIT ALPHA 3"/>
    <property type="match status" value="1"/>
</dbReference>
<feature type="disulfide bond" evidence="10">
    <location>
        <begin position="532"/>
        <end position="544"/>
    </location>
</feature>
<feature type="disulfide bond" evidence="10">
    <location>
        <begin position="1474"/>
        <end position="1483"/>
    </location>
</feature>